<keyword evidence="2" id="KW-1185">Reference proteome</keyword>
<proteinExistence type="predicted"/>
<reference evidence="1 2" key="1">
    <citation type="submission" date="2015-09" db="EMBL/GenBank/DDBJ databases">
        <title>Draft genome sequence of Kouleothrix aurantiaca JCM 19913.</title>
        <authorList>
            <person name="Hemp J."/>
        </authorList>
    </citation>
    <scope>NUCLEOTIDE SEQUENCE [LARGE SCALE GENOMIC DNA]</scope>
    <source>
        <strain evidence="1 2">COM-B</strain>
    </source>
</reference>
<feature type="non-terminal residue" evidence="1">
    <location>
        <position position="1"/>
    </location>
</feature>
<gene>
    <name evidence="1" type="ORF">SE17_07245</name>
</gene>
<protein>
    <submittedName>
        <fullName evidence="1">Uncharacterized protein</fullName>
    </submittedName>
</protein>
<comment type="caution">
    <text evidence="1">The sequence shown here is derived from an EMBL/GenBank/DDBJ whole genome shotgun (WGS) entry which is preliminary data.</text>
</comment>
<sequence length="121" mass="13689">VVTQLSTSPTREQIVAWWAQPINVTDRDTPERQAMDAAMQARFQALYHDGVWFQTGQGGFRLRVFRRHDARAVAVEVALALPHIIPFVHKQVQDLGPVKVIQLLEHNLSADGVYWLMADSS</sequence>
<name>A0A0N8PSW3_9CHLR</name>
<dbReference type="AlphaFoldDB" id="A0A0N8PSW3"/>
<evidence type="ECO:0000313" key="1">
    <source>
        <dbReference type="EMBL" id="KPV53845.1"/>
    </source>
</evidence>
<dbReference type="Proteomes" id="UP000050509">
    <property type="component" value="Unassembled WGS sequence"/>
</dbReference>
<accession>A0A0N8PSW3</accession>
<evidence type="ECO:0000313" key="2">
    <source>
        <dbReference type="Proteomes" id="UP000050509"/>
    </source>
</evidence>
<dbReference type="EMBL" id="LJCR01000166">
    <property type="protein sequence ID" value="KPV53845.1"/>
    <property type="molecule type" value="Genomic_DNA"/>
</dbReference>
<organism evidence="1 2">
    <name type="scientific">Kouleothrix aurantiaca</name>
    <dbReference type="NCBI Taxonomy" id="186479"/>
    <lineage>
        <taxon>Bacteria</taxon>
        <taxon>Bacillati</taxon>
        <taxon>Chloroflexota</taxon>
        <taxon>Chloroflexia</taxon>
        <taxon>Chloroflexales</taxon>
        <taxon>Roseiflexineae</taxon>
        <taxon>Roseiflexaceae</taxon>
        <taxon>Kouleothrix</taxon>
    </lineage>
</organism>